<reference evidence="8 9" key="1">
    <citation type="submission" date="2016-08" db="EMBL/GenBank/DDBJ databases">
        <title>Draft genome sequence of allopolyploid Zygosaccharomyces rouxii.</title>
        <authorList>
            <person name="Watanabe J."/>
            <person name="Uehara K."/>
            <person name="Mogi Y."/>
            <person name="Tsukioka Y."/>
        </authorList>
    </citation>
    <scope>NUCLEOTIDE SEQUENCE [LARGE SCALE GENOMIC DNA]</scope>
    <source>
        <strain evidence="8 9">NBRC 110957</strain>
    </source>
</reference>
<feature type="domain" description="Photolyase/cryptochrome alpha/beta" evidence="7">
    <location>
        <begin position="71"/>
        <end position="216"/>
    </location>
</feature>
<evidence type="ECO:0000256" key="4">
    <source>
        <dbReference type="ARBA" id="ARBA00022991"/>
    </source>
</evidence>
<evidence type="ECO:0000313" key="8">
    <source>
        <dbReference type="EMBL" id="GAV51524.1"/>
    </source>
</evidence>
<dbReference type="GO" id="GO:0032922">
    <property type="term" value="P:circadian regulation of gene expression"/>
    <property type="evidence" value="ECO:0007669"/>
    <property type="project" value="TreeGrafter"/>
</dbReference>
<keyword evidence="3 5" id="KW-0274">FAD</keyword>
<protein>
    <recommendedName>
        <fullName evidence="7">Photolyase/cryptochrome alpha/beta domain-containing protein</fullName>
    </recommendedName>
</protein>
<dbReference type="Gene3D" id="1.25.40.80">
    <property type="match status" value="1"/>
</dbReference>
<keyword evidence="2 5" id="KW-0285">Flavoprotein</keyword>
<dbReference type="InterPro" id="IPR005101">
    <property type="entry name" value="Cryptochr/Photolyase_FAD-bd"/>
</dbReference>
<dbReference type="AlphaFoldDB" id="A0A1Q3A717"/>
<dbReference type="GO" id="GO:0003904">
    <property type="term" value="F:deoxyribodipyrimidine photo-lyase activity"/>
    <property type="evidence" value="ECO:0007669"/>
    <property type="project" value="TreeGrafter"/>
</dbReference>
<feature type="site" description="Electron transfer via tryptophanyl radical" evidence="6">
    <location>
        <position position="454"/>
    </location>
</feature>
<dbReference type="GO" id="GO:0006139">
    <property type="term" value="P:nucleobase-containing compound metabolic process"/>
    <property type="evidence" value="ECO:0007669"/>
    <property type="project" value="UniProtKB-ARBA"/>
</dbReference>
<dbReference type="eggNOG" id="KOG0133">
    <property type="taxonomic scope" value="Eukaryota"/>
</dbReference>
<dbReference type="Gene3D" id="1.10.579.10">
    <property type="entry name" value="DNA Cyclobutane Dipyrimidine Photolyase, subunit A, domain 3"/>
    <property type="match status" value="1"/>
</dbReference>
<dbReference type="InterPro" id="IPR036134">
    <property type="entry name" value="Crypto/Photolyase_FAD-like_sf"/>
</dbReference>
<evidence type="ECO:0000256" key="2">
    <source>
        <dbReference type="ARBA" id="ARBA00022630"/>
    </source>
</evidence>
<dbReference type="InterPro" id="IPR036155">
    <property type="entry name" value="Crypto/Photolyase_N_sf"/>
</dbReference>
<dbReference type="InterPro" id="IPR006050">
    <property type="entry name" value="DNA_photolyase_N"/>
</dbReference>
<keyword evidence="4" id="KW-0157">Chromophore</keyword>
<dbReference type="OrthoDB" id="435881at2759"/>
<dbReference type="GO" id="GO:0003677">
    <property type="term" value="F:DNA binding"/>
    <property type="evidence" value="ECO:0007669"/>
    <property type="project" value="TreeGrafter"/>
</dbReference>
<evidence type="ECO:0000313" key="9">
    <source>
        <dbReference type="Proteomes" id="UP000187013"/>
    </source>
</evidence>
<dbReference type="GO" id="GO:0005634">
    <property type="term" value="C:nucleus"/>
    <property type="evidence" value="ECO:0007669"/>
    <property type="project" value="TreeGrafter"/>
</dbReference>
<dbReference type="InterPro" id="IPR014729">
    <property type="entry name" value="Rossmann-like_a/b/a_fold"/>
</dbReference>
<dbReference type="GO" id="GO:0071949">
    <property type="term" value="F:FAD binding"/>
    <property type="evidence" value="ECO:0007669"/>
    <property type="project" value="TreeGrafter"/>
</dbReference>
<dbReference type="Proteomes" id="UP000187013">
    <property type="component" value="Unassembled WGS sequence"/>
</dbReference>
<organism evidence="8 9">
    <name type="scientific">Zygosaccharomyces rouxii</name>
    <dbReference type="NCBI Taxonomy" id="4956"/>
    <lineage>
        <taxon>Eukaryota</taxon>
        <taxon>Fungi</taxon>
        <taxon>Dikarya</taxon>
        <taxon>Ascomycota</taxon>
        <taxon>Saccharomycotina</taxon>
        <taxon>Saccharomycetes</taxon>
        <taxon>Saccharomycetales</taxon>
        <taxon>Saccharomycetaceae</taxon>
        <taxon>Zygosaccharomyces</taxon>
    </lineage>
</organism>
<feature type="binding site" evidence="5">
    <location>
        <begin position="323"/>
        <end position="327"/>
    </location>
    <ligand>
        <name>FAD</name>
        <dbReference type="ChEBI" id="CHEBI:57692"/>
    </ligand>
</feature>
<feature type="binding site" evidence="5">
    <location>
        <begin position="369"/>
        <end position="376"/>
    </location>
    <ligand>
        <name>FAD</name>
        <dbReference type="ChEBI" id="CHEBI:57692"/>
    </ligand>
</feature>
<accession>A0A1Q3A717</accession>
<dbReference type="Pfam" id="PF03441">
    <property type="entry name" value="FAD_binding_7"/>
    <property type="match status" value="1"/>
</dbReference>
<dbReference type="GO" id="GO:0005737">
    <property type="term" value="C:cytoplasm"/>
    <property type="evidence" value="ECO:0007669"/>
    <property type="project" value="TreeGrafter"/>
</dbReference>
<dbReference type="GO" id="GO:0043153">
    <property type="term" value="P:entrainment of circadian clock by photoperiod"/>
    <property type="evidence" value="ECO:0007669"/>
    <property type="project" value="TreeGrafter"/>
</dbReference>
<comment type="cofactor">
    <cofactor evidence="5">
        <name>FAD</name>
        <dbReference type="ChEBI" id="CHEBI:57692"/>
    </cofactor>
    <text evidence="5">Binds 1 FAD per subunit.</text>
</comment>
<dbReference type="Pfam" id="PF00875">
    <property type="entry name" value="DNA_photolyase"/>
    <property type="match status" value="1"/>
</dbReference>
<dbReference type="PANTHER" id="PTHR11455">
    <property type="entry name" value="CRYPTOCHROME"/>
    <property type="match status" value="1"/>
</dbReference>
<feature type="binding site" evidence="5">
    <location>
        <begin position="467"/>
        <end position="469"/>
    </location>
    <ligand>
        <name>FAD</name>
        <dbReference type="ChEBI" id="CHEBI:57692"/>
    </ligand>
</feature>
<dbReference type="PANTHER" id="PTHR11455:SF18">
    <property type="entry name" value="SI:CH1073-390K14.1"/>
    <property type="match status" value="1"/>
</dbReference>
<dbReference type="InterPro" id="IPR018394">
    <property type="entry name" value="DNA_photolyase_1_CS_C"/>
</dbReference>
<dbReference type="PRINTS" id="PR00147">
    <property type="entry name" value="DNAPHOTLYASE"/>
</dbReference>
<dbReference type="EMBL" id="BDGX01000030">
    <property type="protein sequence ID" value="GAV51524.1"/>
    <property type="molecule type" value="Genomic_DNA"/>
</dbReference>
<evidence type="ECO:0000256" key="3">
    <source>
        <dbReference type="ARBA" id="ARBA00022827"/>
    </source>
</evidence>
<feature type="site" description="Electron transfer via tryptophanyl radical" evidence="6">
    <location>
        <position position="401"/>
    </location>
</feature>
<dbReference type="PROSITE" id="PS00691">
    <property type="entry name" value="DNA_PHOTOLYASES_1_2"/>
    <property type="match status" value="1"/>
</dbReference>
<feature type="binding site" evidence="5">
    <location>
        <position position="312"/>
    </location>
    <ligand>
        <name>FAD</name>
        <dbReference type="ChEBI" id="CHEBI:57692"/>
    </ligand>
</feature>
<dbReference type="Gene3D" id="3.40.50.620">
    <property type="entry name" value="HUPs"/>
    <property type="match status" value="1"/>
</dbReference>
<evidence type="ECO:0000256" key="1">
    <source>
        <dbReference type="ARBA" id="ARBA00005862"/>
    </source>
</evidence>
<dbReference type="PROSITE" id="PS00394">
    <property type="entry name" value="DNA_PHOTOLYASES_1_1"/>
    <property type="match status" value="1"/>
</dbReference>
<name>A0A1Q3A717_ZYGRO</name>
<comment type="similarity">
    <text evidence="1">Belongs to the DNA photolyase class-1 family.</text>
</comment>
<dbReference type="SUPFAM" id="SSF52425">
    <property type="entry name" value="Cryptochrome/photolyase, N-terminal domain"/>
    <property type="match status" value="1"/>
</dbReference>
<dbReference type="GO" id="GO:0006950">
    <property type="term" value="P:response to stress"/>
    <property type="evidence" value="ECO:0007669"/>
    <property type="project" value="UniProtKB-ARBA"/>
</dbReference>
<dbReference type="InterPro" id="IPR002081">
    <property type="entry name" value="Cryptochrome/DNA_photolyase_1"/>
</dbReference>
<dbReference type="SUPFAM" id="SSF48173">
    <property type="entry name" value="Cryptochrome/photolyase FAD-binding domain"/>
    <property type="match status" value="1"/>
</dbReference>
<evidence type="ECO:0000256" key="6">
    <source>
        <dbReference type="PIRSR" id="PIRSR602081-2"/>
    </source>
</evidence>
<feature type="site" description="Electron transfer via tryptophanyl radical" evidence="6">
    <location>
        <position position="477"/>
    </location>
</feature>
<feature type="binding site" evidence="5">
    <location>
        <position position="366"/>
    </location>
    <ligand>
        <name>FAD</name>
        <dbReference type="ChEBI" id="CHEBI:57692"/>
    </ligand>
</feature>
<evidence type="ECO:0000259" key="7">
    <source>
        <dbReference type="PROSITE" id="PS51645"/>
    </source>
</evidence>
<gene>
    <name evidence="8" type="ORF">ZYGR_0AD07070</name>
</gene>
<evidence type="ECO:0000256" key="5">
    <source>
        <dbReference type="PIRSR" id="PIRSR602081-1"/>
    </source>
</evidence>
<sequence length="557" mass="64615">MKRQSTHDLEQLQSKRGSYDWDQYLRPNPLYYPHAIDAKGALEFNNGKRRRPYDELQGLLSKQNRPGENVKTVIHWFRNDLRIHDNTGFYTAVEESQRLGARILTIFTINQNDWIAHLDSNPKLTLMYQSLKSLHGKLSELGIPLYTLVFDSGEPKLSNSMQFVIWLRDQCLKISNGAIYLTANAEYLADELYRDIRVFAVSDEKFQFNVFHDTCIVEPGVLKTNQDSPYTVFSPWYKKWCLRVMDGKSSTNLIEPLVLEKRIYNDDEEFVHKEFSYYLPSQFLSSTTIPDASEDAAWSRLTTFLQKNVGNYLDKDTLLTEASSHLSPYLALGILSARCVVNEAFRLVGSRLVGKSPKDMTPVEQFIREVAWRDFYKDVICFWPYLSMDIPFNLSSLEIKWDNNFSNFQKWCLGKTGFPIVDAIMRKLSQDGYINNRARMITASFLSKNLLIDWRWGEKWFRKHLIDCDLASNVGGWGFVSSTGADAQPYFRVFNMERQSRAFDPNGEFIKKWVPELKNSKNVHSSIQEVESYPNPITDSKSSRQRALEIYNEGLYG</sequence>
<dbReference type="PROSITE" id="PS51645">
    <property type="entry name" value="PHR_CRY_ALPHA_BETA"/>
    <property type="match status" value="1"/>
</dbReference>
<proteinExistence type="inferred from homology"/>
<comment type="caution">
    <text evidence="8">The sequence shown here is derived from an EMBL/GenBank/DDBJ whole genome shotgun (WGS) entry which is preliminary data.</text>
</comment>